<dbReference type="Proteomes" id="UP001178322">
    <property type="component" value="Chromosome"/>
</dbReference>
<feature type="transmembrane region" description="Helical" evidence="1">
    <location>
        <begin position="176"/>
        <end position="196"/>
    </location>
</feature>
<feature type="transmembrane region" description="Helical" evidence="1">
    <location>
        <begin position="34"/>
        <end position="57"/>
    </location>
</feature>
<evidence type="ECO:0000313" key="3">
    <source>
        <dbReference type="EMBL" id="WHY53191.1"/>
    </source>
</evidence>
<keyword evidence="1" id="KW-0472">Membrane</keyword>
<keyword evidence="3" id="KW-0645">Protease</keyword>
<feature type="domain" description="CAAX prenyl protease 2/Lysostaphin resistance protein A-like" evidence="2">
    <location>
        <begin position="117"/>
        <end position="212"/>
    </location>
</feature>
<accession>A0AAX3WZQ0</accession>
<keyword evidence="3" id="KW-0482">Metalloprotease</keyword>
<dbReference type="PANTHER" id="PTHR35797:SF1">
    <property type="entry name" value="PROTEASE"/>
    <property type="match status" value="1"/>
</dbReference>
<dbReference type="RefSeq" id="WP_283871554.1">
    <property type="nucleotide sequence ID" value="NZ_CP126101.1"/>
</dbReference>
<feature type="transmembrane region" description="Helical" evidence="1">
    <location>
        <begin position="83"/>
        <end position="104"/>
    </location>
</feature>
<keyword evidence="3" id="KW-0378">Hydrolase</keyword>
<feature type="transmembrane region" description="Helical" evidence="1">
    <location>
        <begin position="143"/>
        <end position="164"/>
    </location>
</feature>
<evidence type="ECO:0000313" key="4">
    <source>
        <dbReference type="Proteomes" id="UP001178322"/>
    </source>
</evidence>
<proteinExistence type="predicted"/>
<sequence>MSVEIRRFLVLTFATSWFIWGGLALLTQLNLLKFGSAVSMILFILGGVTPAFCEIWLKKKYSTKEEFHSFVHNIKNAKHPLSWYIFVIGLAFIACFLPTLWGGAVMEEPLYLAFIELPIMIIGGGLEEIGWRGFLQPTLQKRWSPLLSTFMVGAIWTIWHLPLWFVVGSNQMNMNFLWFTLTALALSFLLTVIYLFTNSIFLCIIFHAFINSLWDVFIPVTNVASGLWTFLLAFLLFAIFEAYRKNFPIVSSK</sequence>
<dbReference type="AlphaFoldDB" id="A0AAX3WZQ0"/>
<dbReference type="InterPro" id="IPR003675">
    <property type="entry name" value="Rce1/LyrA-like_dom"/>
</dbReference>
<dbReference type="GO" id="GO:0008237">
    <property type="term" value="F:metallopeptidase activity"/>
    <property type="evidence" value="ECO:0007669"/>
    <property type="project" value="UniProtKB-KW"/>
</dbReference>
<dbReference type="InterPro" id="IPR042150">
    <property type="entry name" value="MmRce1-like"/>
</dbReference>
<evidence type="ECO:0000256" key="1">
    <source>
        <dbReference type="SAM" id="Phobius"/>
    </source>
</evidence>
<organism evidence="3 4">
    <name type="scientific">Lysinibacillus pakistanensis</name>
    <dbReference type="NCBI Taxonomy" id="759811"/>
    <lineage>
        <taxon>Bacteria</taxon>
        <taxon>Bacillati</taxon>
        <taxon>Bacillota</taxon>
        <taxon>Bacilli</taxon>
        <taxon>Bacillales</taxon>
        <taxon>Bacillaceae</taxon>
        <taxon>Lysinibacillus</taxon>
    </lineage>
</organism>
<reference evidence="3" key="1">
    <citation type="submission" date="2023-05" db="EMBL/GenBank/DDBJ databases">
        <title>Comparative genomics of Bacillaceae isolates and their secondary metabolite potential.</title>
        <authorList>
            <person name="Song L."/>
            <person name="Nielsen L.J."/>
            <person name="Mohite O."/>
            <person name="Xu X."/>
            <person name="Weber T."/>
            <person name="Kovacs A.T."/>
        </authorList>
    </citation>
    <scope>NUCLEOTIDE SEQUENCE</scope>
    <source>
        <strain evidence="3">LY1</strain>
    </source>
</reference>
<keyword evidence="1" id="KW-1133">Transmembrane helix</keyword>
<protein>
    <submittedName>
        <fullName evidence="3">CPBP family intramembrane metalloprotease</fullName>
        <ecNumber evidence="3">3.4.-.-</ecNumber>
    </submittedName>
</protein>
<dbReference type="EC" id="3.4.-.-" evidence="3"/>
<keyword evidence="1" id="KW-0812">Transmembrane</keyword>
<dbReference type="GO" id="GO:0004175">
    <property type="term" value="F:endopeptidase activity"/>
    <property type="evidence" value="ECO:0007669"/>
    <property type="project" value="UniProtKB-ARBA"/>
</dbReference>
<dbReference type="EMBL" id="CP126101">
    <property type="protein sequence ID" value="WHY53191.1"/>
    <property type="molecule type" value="Genomic_DNA"/>
</dbReference>
<evidence type="ECO:0000259" key="2">
    <source>
        <dbReference type="Pfam" id="PF02517"/>
    </source>
</evidence>
<dbReference type="Pfam" id="PF02517">
    <property type="entry name" value="Rce1-like"/>
    <property type="match status" value="1"/>
</dbReference>
<dbReference type="GO" id="GO:0080120">
    <property type="term" value="P:CAAX-box protein maturation"/>
    <property type="evidence" value="ECO:0007669"/>
    <property type="project" value="UniProtKB-ARBA"/>
</dbReference>
<name>A0AAX3WZQ0_9BACI</name>
<dbReference type="PANTHER" id="PTHR35797">
    <property type="entry name" value="PROTEASE-RELATED"/>
    <property type="match status" value="1"/>
</dbReference>
<gene>
    <name evidence="3" type="ORF">QNH24_08075</name>
</gene>
<feature type="transmembrane region" description="Helical" evidence="1">
    <location>
        <begin position="226"/>
        <end position="243"/>
    </location>
</feature>